<organism evidence="1 2">
    <name type="scientific">Candidatus Tidjanibacter faecipullorum</name>
    <dbReference type="NCBI Taxonomy" id="2838766"/>
    <lineage>
        <taxon>Bacteria</taxon>
        <taxon>Pseudomonadati</taxon>
        <taxon>Bacteroidota</taxon>
        <taxon>Bacteroidia</taxon>
        <taxon>Bacteroidales</taxon>
        <taxon>Rikenellaceae</taxon>
        <taxon>Tidjanibacter</taxon>
    </lineage>
</organism>
<protein>
    <submittedName>
        <fullName evidence="1">Uncharacterized protein</fullName>
    </submittedName>
</protein>
<reference evidence="1" key="2">
    <citation type="submission" date="2021-04" db="EMBL/GenBank/DDBJ databases">
        <authorList>
            <person name="Gilroy R."/>
        </authorList>
    </citation>
    <scope>NUCLEOTIDE SEQUENCE</scope>
    <source>
        <strain evidence="1">ChiHjej11B10-19426</strain>
    </source>
</reference>
<evidence type="ECO:0000313" key="2">
    <source>
        <dbReference type="Proteomes" id="UP000824014"/>
    </source>
</evidence>
<gene>
    <name evidence="1" type="ORF">H9816_01410</name>
</gene>
<evidence type="ECO:0000313" key="1">
    <source>
        <dbReference type="EMBL" id="HIZ14562.1"/>
    </source>
</evidence>
<dbReference type="Proteomes" id="UP000824014">
    <property type="component" value="Unassembled WGS sequence"/>
</dbReference>
<dbReference type="EMBL" id="DXCC01000004">
    <property type="protein sequence ID" value="HIZ14562.1"/>
    <property type="molecule type" value="Genomic_DNA"/>
</dbReference>
<sequence>MMRIEVKTSDLNDRKGNKFKHLSGSSGQIFLVVAPRPDATQTAGRSTGRNPGRTIAQNGRNHWFFGKKTYFCKLSKVFVRTDRTI</sequence>
<comment type="caution">
    <text evidence="1">The sequence shown here is derived from an EMBL/GenBank/DDBJ whole genome shotgun (WGS) entry which is preliminary data.</text>
</comment>
<name>A0A9D2DCW4_9BACT</name>
<accession>A0A9D2DCW4</accession>
<reference evidence="1" key="1">
    <citation type="journal article" date="2021" name="PeerJ">
        <title>Extensive microbial diversity within the chicken gut microbiome revealed by metagenomics and culture.</title>
        <authorList>
            <person name="Gilroy R."/>
            <person name="Ravi A."/>
            <person name="Getino M."/>
            <person name="Pursley I."/>
            <person name="Horton D.L."/>
            <person name="Alikhan N.F."/>
            <person name="Baker D."/>
            <person name="Gharbi K."/>
            <person name="Hall N."/>
            <person name="Watson M."/>
            <person name="Adriaenssens E.M."/>
            <person name="Foster-Nyarko E."/>
            <person name="Jarju S."/>
            <person name="Secka A."/>
            <person name="Antonio M."/>
            <person name="Oren A."/>
            <person name="Chaudhuri R.R."/>
            <person name="La Ragione R."/>
            <person name="Hildebrand F."/>
            <person name="Pallen M.J."/>
        </authorList>
    </citation>
    <scope>NUCLEOTIDE SEQUENCE</scope>
    <source>
        <strain evidence="1">ChiHjej11B10-19426</strain>
    </source>
</reference>
<dbReference type="AlphaFoldDB" id="A0A9D2DCW4"/>
<proteinExistence type="predicted"/>